<dbReference type="OrthoDB" id="6110560at2759"/>
<dbReference type="AlphaFoldDB" id="A0A816BRV8"/>
<proteinExistence type="predicted"/>
<dbReference type="EMBL" id="CAJNOI010001233">
    <property type="protein sequence ID" value="CAF1396210.1"/>
    <property type="molecule type" value="Genomic_DNA"/>
</dbReference>
<evidence type="ECO:0000313" key="2">
    <source>
        <dbReference type="EMBL" id="CAF1612645.1"/>
    </source>
</evidence>
<comment type="caution">
    <text evidence="2">The sequence shown here is derived from an EMBL/GenBank/DDBJ whole genome shotgun (WGS) entry which is preliminary data.</text>
</comment>
<name>A0A816BRV8_9BILA</name>
<evidence type="ECO:0000313" key="3">
    <source>
        <dbReference type="Proteomes" id="UP000663832"/>
    </source>
</evidence>
<gene>
    <name evidence="1" type="ORF">BJG266_LOCUS37394</name>
    <name evidence="2" type="ORF">QVE165_LOCUS54299</name>
</gene>
<keyword evidence="3" id="KW-1185">Reference proteome</keyword>
<sequence>MFGNRCDEPFNADGMTANEKKEAPTGGACMKTKTKLKNNAALKDITILEDITTVVHRNVTLSASSCPGGQDGCKEVSKDGDTATICCCTSDLCNGVSIVQQKPLIVFLTMSTLAMFAYQWY</sequence>
<dbReference type="EMBL" id="CAJNOM010001561">
    <property type="protein sequence ID" value="CAF1612645.1"/>
    <property type="molecule type" value="Genomic_DNA"/>
</dbReference>
<dbReference type="Proteomes" id="UP000663877">
    <property type="component" value="Unassembled WGS sequence"/>
</dbReference>
<reference evidence="2" key="1">
    <citation type="submission" date="2021-02" db="EMBL/GenBank/DDBJ databases">
        <authorList>
            <person name="Nowell W R."/>
        </authorList>
    </citation>
    <scope>NUCLEOTIDE SEQUENCE</scope>
</reference>
<accession>A0A816BRV8</accession>
<organism evidence="2 3">
    <name type="scientific">Adineta steineri</name>
    <dbReference type="NCBI Taxonomy" id="433720"/>
    <lineage>
        <taxon>Eukaryota</taxon>
        <taxon>Metazoa</taxon>
        <taxon>Spiralia</taxon>
        <taxon>Gnathifera</taxon>
        <taxon>Rotifera</taxon>
        <taxon>Eurotatoria</taxon>
        <taxon>Bdelloidea</taxon>
        <taxon>Adinetida</taxon>
        <taxon>Adinetidae</taxon>
        <taxon>Adineta</taxon>
    </lineage>
</organism>
<dbReference type="Proteomes" id="UP000663832">
    <property type="component" value="Unassembled WGS sequence"/>
</dbReference>
<evidence type="ECO:0000313" key="1">
    <source>
        <dbReference type="EMBL" id="CAF1396210.1"/>
    </source>
</evidence>
<protein>
    <submittedName>
        <fullName evidence="2">Uncharacterized protein</fullName>
    </submittedName>
</protein>